<name>A0A4Y2C8X1_ARAVE</name>
<dbReference type="AlphaFoldDB" id="A0A4Y2C8X1"/>
<keyword evidence="3" id="KW-1185">Reference proteome</keyword>
<evidence type="ECO:0000313" key="2">
    <source>
        <dbReference type="EMBL" id="GBL99774.1"/>
    </source>
</evidence>
<organism evidence="2 3">
    <name type="scientific">Araneus ventricosus</name>
    <name type="common">Orbweaver spider</name>
    <name type="synonym">Epeira ventricosa</name>
    <dbReference type="NCBI Taxonomy" id="182803"/>
    <lineage>
        <taxon>Eukaryota</taxon>
        <taxon>Metazoa</taxon>
        <taxon>Ecdysozoa</taxon>
        <taxon>Arthropoda</taxon>
        <taxon>Chelicerata</taxon>
        <taxon>Arachnida</taxon>
        <taxon>Araneae</taxon>
        <taxon>Araneomorphae</taxon>
        <taxon>Entelegynae</taxon>
        <taxon>Araneoidea</taxon>
        <taxon>Araneidae</taxon>
        <taxon>Araneus</taxon>
    </lineage>
</organism>
<dbReference type="EMBL" id="BGPR01000151">
    <property type="protein sequence ID" value="GBL99774.1"/>
    <property type="molecule type" value="Genomic_DNA"/>
</dbReference>
<gene>
    <name evidence="2" type="ORF">AVEN_162791_1</name>
</gene>
<dbReference type="Proteomes" id="UP000499080">
    <property type="component" value="Unassembled WGS sequence"/>
</dbReference>
<protein>
    <submittedName>
        <fullName evidence="2">Uncharacterized protein</fullName>
    </submittedName>
</protein>
<feature type="chain" id="PRO_5021238995" evidence="1">
    <location>
        <begin position="18"/>
        <end position="193"/>
    </location>
</feature>
<proteinExistence type="predicted"/>
<feature type="signal peptide" evidence="1">
    <location>
        <begin position="1"/>
        <end position="17"/>
    </location>
</feature>
<sequence length="193" mass="21502">MIPENATLFLIFLLGNGIHEKTPCDVTACRRECLRTALRSEERLYRLGSPWSTNAFGVLPAVRAAEARRKPSGISRRCGATNEPGLRRVPSGCPRQPSSQYFVDAIIDEDTRHATRLMDGKDLKSAFAYSMKYEAAKTVSKTSRNARSIEVEDGTGKENDEKFDCLLKTLEKLLNSHVAGKKNTPRRNPNVTC</sequence>
<accession>A0A4Y2C8X1</accession>
<dbReference type="OrthoDB" id="6467929at2759"/>
<evidence type="ECO:0000256" key="1">
    <source>
        <dbReference type="SAM" id="SignalP"/>
    </source>
</evidence>
<comment type="caution">
    <text evidence="2">The sequence shown here is derived from an EMBL/GenBank/DDBJ whole genome shotgun (WGS) entry which is preliminary data.</text>
</comment>
<keyword evidence="1" id="KW-0732">Signal</keyword>
<evidence type="ECO:0000313" key="3">
    <source>
        <dbReference type="Proteomes" id="UP000499080"/>
    </source>
</evidence>
<reference evidence="2 3" key="1">
    <citation type="journal article" date="2019" name="Sci. Rep.">
        <title>Orb-weaving spider Araneus ventricosus genome elucidates the spidroin gene catalogue.</title>
        <authorList>
            <person name="Kono N."/>
            <person name="Nakamura H."/>
            <person name="Ohtoshi R."/>
            <person name="Moran D.A.P."/>
            <person name="Shinohara A."/>
            <person name="Yoshida Y."/>
            <person name="Fujiwara M."/>
            <person name="Mori M."/>
            <person name="Tomita M."/>
            <person name="Arakawa K."/>
        </authorList>
    </citation>
    <scope>NUCLEOTIDE SEQUENCE [LARGE SCALE GENOMIC DNA]</scope>
</reference>